<organism evidence="6 7">
    <name type="scientific">Wansuia hejianensis</name>
    <dbReference type="NCBI Taxonomy" id="2763667"/>
    <lineage>
        <taxon>Bacteria</taxon>
        <taxon>Bacillati</taxon>
        <taxon>Bacillota</taxon>
        <taxon>Clostridia</taxon>
        <taxon>Lachnospirales</taxon>
        <taxon>Lachnospiraceae</taxon>
        <taxon>Wansuia</taxon>
    </lineage>
</organism>
<dbReference type="InterPro" id="IPR014710">
    <property type="entry name" value="RmlC-like_jellyroll"/>
</dbReference>
<dbReference type="SMART" id="SM00100">
    <property type="entry name" value="cNMP"/>
    <property type="match status" value="1"/>
</dbReference>
<dbReference type="EMBL" id="JACRTK010000001">
    <property type="protein sequence ID" value="MBC8589583.1"/>
    <property type="molecule type" value="Genomic_DNA"/>
</dbReference>
<dbReference type="InterPro" id="IPR000595">
    <property type="entry name" value="cNMP-bd_dom"/>
</dbReference>
<dbReference type="CDD" id="cd00038">
    <property type="entry name" value="CAP_ED"/>
    <property type="match status" value="1"/>
</dbReference>
<dbReference type="Proteomes" id="UP000601522">
    <property type="component" value="Unassembled WGS sequence"/>
</dbReference>
<dbReference type="GO" id="GO:0005829">
    <property type="term" value="C:cytosol"/>
    <property type="evidence" value="ECO:0007669"/>
    <property type="project" value="TreeGrafter"/>
</dbReference>
<gene>
    <name evidence="6" type="ORF">H8689_00290</name>
</gene>
<dbReference type="Pfam" id="PF00027">
    <property type="entry name" value="cNMP_binding"/>
    <property type="match status" value="1"/>
</dbReference>
<evidence type="ECO:0000313" key="7">
    <source>
        <dbReference type="Proteomes" id="UP000601522"/>
    </source>
</evidence>
<sequence length="220" mass="25047">MHNIPLFSNLDNDEISKISEGVTTKVYKKGQHIFKTGDKADKLYIVCSGKMKIYKYLSDGREQILYIYSAGDFVGAFNLLKEDEFKYNAEAIEDVAISTLDKTTFNEIAIKNPNITLKILEKGYERIRWAEELVDRLSSANADAKVAGLLLDLIKDFGTKTREGTVLNLSINREEMGSYAGISRETMTRKLKHFQELGYIDFIGNKKIIILDEERLSELL</sequence>
<comment type="caution">
    <text evidence="6">The sequence shown here is derived from an EMBL/GenBank/DDBJ whole genome shotgun (WGS) entry which is preliminary data.</text>
</comment>
<dbReference type="SUPFAM" id="SSF51206">
    <property type="entry name" value="cAMP-binding domain-like"/>
    <property type="match status" value="1"/>
</dbReference>
<evidence type="ECO:0000259" key="4">
    <source>
        <dbReference type="PROSITE" id="PS50042"/>
    </source>
</evidence>
<dbReference type="SMART" id="SM00419">
    <property type="entry name" value="HTH_CRP"/>
    <property type="match status" value="1"/>
</dbReference>
<keyword evidence="1" id="KW-0805">Transcription regulation</keyword>
<dbReference type="AlphaFoldDB" id="A0A926EWG0"/>
<dbReference type="Gene3D" id="1.10.10.10">
    <property type="entry name" value="Winged helix-like DNA-binding domain superfamily/Winged helix DNA-binding domain"/>
    <property type="match status" value="1"/>
</dbReference>
<dbReference type="Gene3D" id="2.60.120.10">
    <property type="entry name" value="Jelly Rolls"/>
    <property type="match status" value="1"/>
</dbReference>
<evidence type="ECO:0000256" key="1">
    <source>
        <dbReference type="ARBA" id="ARBA00023015"/>
    </source>
</evidence>
<proteinExistence type="predicted"/>
<keyword evidence="2" id="KW-0238">DNA-binding</keyword>
<keyword evidence="3" id="KW-0804">Transcription</keyword>
<dbReference type="InterPro" id="IPR036390">
    <property type="entry name" value="WH_DNA-bd_sf"/>
</dbReference>
<protein>
    <submittedName>
        <fullName evidence="6">Crp/Fnr family transcriptional regulator</fullName>
    </submittedName>
</protein>
<dbReference type="InterPro" id="IPR012318">
    <property type="entry name" value="HTH_CRP"/>
</dbReference>
<dbReference type="InterPro" id="IPR050397">
    <property type="entry name" value="Env_Response_Regulators"/>
</dbReference>
<evidence type="ECO:0000313" key="6">
    <source>
        <dbReference type="EMBL" id="MBC8589583.1"/>
    </source>
</evidence>
<dbReference type="GO" id="GO:0003677">
    <property type="term" value="F:DNA binding"/>
    <property type="evidence" value="ECO:0007669"/>
    <property type="project" value="UniProtKB-KW"/>
</dbReference>
<dbReference type="CDD" id="cd00092">
    <property type="entry name" value="HTH_CRP"/>
    <property type="match status" value="1"/>
</dbReference>
<dbReference type="SUPFAM" id="SSF46785">
    <property type="entry name" value="Winged helix' DNA-binding domain"/>
    <property type="match status" value="1"/>
</dbReference>
<dbReference type="PROSITE" id="PS50042">
    <property type="entry name" value="CNMP_BINDING_3"/>
    <property type="match status" value="1"/>
</dbReference>
<feature type="domain" description="HTH crp-type" evidence="5">
    <location>
        <begin position="140"/>
        <end position="214"/>
    </location>
</feature>
<dbReference type="GO" id="GO:0003700">
    <property type="term" value="F:DNA-binding transcription factor activity"/>
    <property type="evidence" value="ECO:0007669"/>
    <property type="project" value="TreeGrafter"/>
</dbReference>
<reference evidence="6 7" key="1">
    <citation type="submission" date="2020-08" db="EMBL/GenBank/DDBJ databases">
        <title>Genome public.</title>
        <authorList>
            <person name="Liu C."/>
            <person name="Sun Q."/>
        </authorList>
    </citation>
    <scope>NUCLEOTIDE SEQUENCE [LARGE SCALE GENOMIC DNA]</scope>
    <source>
        <strain evidence="6 7">NSJ-26</strain>
    </source>
</reference>
<evidence type="ECO:0000256" key="3">
    <source>
        <dbReference type="ARBA" id="ARBA00023163"/>
    </source>
</evidence>
<dbReference type="PROSITE" id="PS51063">
    <property type="entry name" value="HTH_CRP_2"/>
    <property type="match status" value="1"/>
</dbReference>
<evidence type="ECO:0000259" key="5">
    <source>
        <dbReference type="PROSITE" id="PS51063"/>
    </source>
</evidence>
<dbReference type="PRINTS" id="PR00034">
    <property type="entry name" value="HTHCRP"/>
</dbReference>
<dbReference type="InterPro" id="IPR018490">
    <property type="entry name" value="cNMP-bd_dom_sf"/>
</dbReference>
<keyword evidence="7" id="KW-1185">Reference proteome</keyword>
<evidence type="ECO:0000256" key="2">
    <source>
        <dbReference type="ARBA" id="ARBA00023125"/>
    </source>
</evidence>
<dbReference type="PANTHER" id="PTHR24567:SF28">
    <property type="entry name" value="LISTERIOLYSIN REGULATORY PROTEIN"/>
    <property type="match status" value="1"/>
</dbReference>
<dbReference type="InterPro" id="IPR036388">
    <property type="entry name" value="WH-like_DNA-bd_sf"/>
</dbReference>
<feature type="domain" description="Cyclic nucleotide-binding" evidence="4">
    <location>
        <begin position="6"/>
        <end position="126"/>
    </location>
</feature>
<dbReference type="PANTHER" id="PTHR24567">
    <property type="entry name" value="CRP FAMILY TRANSCRIPTIONAL REGULATORY PROTEIN"/>
    <property type="match status" value="1"/>
</dbReference>
<accession>A0A926EWG0</accession>
<dbReference type="Pfam" id="PF13545">
    <property type="entry name" value="HTH_Crp_2"/>
    <property type="match status" value="1"/>
</dbReference>
<name>A0A926EWG0_9FIRM</name>